<evidence type="ECO:0000259" key="2">
    <source>
        <dbReference type="Pfam" id="PF04909"/>
    </source>
</evidence>
<dbReference type="Gene3D" id="3.20.20.140">
    <property type="entry name" value="Metal-dependent hydrolases"/>
    <property type="match status" value="1"/>
</dbReference>
<keyword evidence="4" id="KW-1185">Reference proteome</keyword>
<dbReference type="Proteomes" id="UP000809789">
    <property type="component" value="Unassembled WGS sequence"/>
</dbReference>
<evidence type="ECO:0000313" key="3">
    <source>
        <dbReference type="EMBL" id="KAG8624502.1"/>
    </source>
</evidence>
<comment type="caution">
    <text evidence="3">The sequence shown here is derived from an EMBL/GenBank/DDBJ whole genome shotgun (WGS) entry which is preliminary data.</text>
</comment>
<dbReference type="AlphaFoldDB" id="A0A8K0KWB6"/>
<dbReference type="SUPFAM" id="SSF51556">
    <property type="entry name" value="Metallo-dependent hydrolases"/>
    <property type="match status" value="1"/>
</dbReference>
<dbReference type="EMBL" id="JAESVG020000009">
    <property type="protein sequence ID" value="KAG8624502.1"/>
    <property type="molecule type" value="Genomic_DNA"/>
</dbReference>
<dbReference type="PANTHER" id="PTHR43569">
    <property type="entry name" value="AMIDOHYDROLASE"/>
    <property type="match status" value="1"/>
</dbReference>
<dbReference type="PANTHER" id="PTHR43569:SF2">
    <property type="entry name" value="AMIDOHYDROLASE-RELATED DOMAIN-CONTAINING PROTEIN"/>
    <property type="match status" value="1"/>
</dbReference>
<name>A0A8K0KWB6_9PEZI</name>
<evidence type="ECO:0000256" key="1">
    <source>
        <dbReference type="ARBA" id="ARBA00038310"/>
    </source>
</evidence>
<dbReference type="InterPro" id="IPR006680">
    <property type="entry name" value="Amidohydro-rel"/>
</dbReference>
<protein>
    <recommendedName>
        <fullName evidence="2">Amidohydrolase-related domain-containing protein</fullName>
    </recommendedName>
</protein>
<dbReference type="GO" id="GO:0016787">
    <property type="term" value="F:hydrolase activity"/>
    <property type="evidence" value="ECO:0007669"/>
    <property type="project" value="InterPro"/>
</dbReference>
<reference evidence="3" key="1">
    <citation type="submission" date="2021-07" db="EMBL/GenBank/DDBJ databases">
        <title>Elsinoe batatas strain:CRI-CJ2 Genome sequencing and assembly.</title>
        <authorList>
            <person name="Huang L."/>
        </authorList>
    </citation>
    <scope>NUCLEOTIDE SEQUENCE</scope>
    <source>
        <strain evidence="3">CRI-CJ2</strain>
    </source>
</reference>
<dbReference type="OrthoDB" id="2135488at2759"/>
<dbReference type="Pfam" id="PF04909">
    <property type="entry name" value="Amidohydro_2"/>
    <property type="match status" value="1"/>
</dbReference>
<dbReference type="InterPro" id="IPR052350">
    <property type="entry name" value="Metallo-dep_Lactonases"/>
</dbReference>
<accession>A0A8K0KWB6</accession>
<gene>
    <name evidence="3" type="ORF">KVT40_007569</name>
</gene>
<dbReference type="InterPro" id="IPR032466">
    <property type="entry name" value="Metal_Hydrolase"/>
</dbReference>
<sequence length="355" mass="40293">MAQSIIDSHIHLWPGSAANANGHAWMGVVTQLAKQHVLSDYREAAKQNEDSDVKVEGVVYVETDRKYKVDNSQPLEVWAKNPLDEIRFLRSIVEGKSSETYSELLKGIVAWAPLDQGLEVFEQWLKLAEEAAGEKTWERIKGFRFLLQAITDKAHFEKLVFSQDFLETLVAFRSGGRDFVFDVGIDAHSGGVWQLDAWAKVLEQVNGGGQSGTRFVMNHLCKPDLTQSHESSASQSEDFKIWSQCIKKFSSYPKVWMKLSGAFSELSDDKVDTTNTEELAARIKPWTDVIFDAFGPERIMFGSDWPVCNIRGPAGEEPWTVWQRVVEAMIRQRRLSGDQQKRVWSETAKEAYKLD</sequence>
<feature type="domain" description="Amidohydrolase-related" evidence="2">
    <location>
        <begin position="213"/>
        <end position="354"/>
    </location>
</feature>
<comment type="similarity">
    <text evidence="1">Belongs to the metallo-dependent hydrolases superfamily.</text>
</comment>
<proteinExistence type="inferred from homology"/>
<evidence type="ECO:0000313" key="4">
    <source>
        <dbReference type="Proteomes" id="UP000809789"/>
    </source>
</evidence>
<organism evidence="3 4">
    <name type="scientific">Elsinoe batatas</name>
    <dbReference type="NCBI Taxonomy" id="2601811"/>
    <lineage>
        <taxon>Eukaryota</taxon>
        <taxon>Fungi</taxon>
        <taxon>Dikarya</taxon>
        <taxon>Ascomycota</taxon>
        <taxon>Pezizomycotina</taxon>
        <taxon>Dothideomycetes</taxon>
        <taxon>Dothideomycetidae</taxon>
        <taxon>Myriangiales</taxon>
        <taxon>Elsinoaceae</taxon>
        <taxon>Elsinoe</taxon>
    </lineage>
</organism>